<dbReference type="OrthoDB" id="6247875at2759"/>
<feature type="non-terminal residue" evidence="5">
    <location>
        <position position="72"/>
    </location>
</feature>
<dbReference type="SUPFAM" id="SSF47095">
    <property type="entry name" value="HMG-box"/>
    <property type="match status" value="1"/>
</dbReference>
<dbReference type="STRING" id="870435.A0A0C3NUV5"/>
<name>A0A0C3NUV5_PISTI</name>
<dbReference type="Pfam" id="PF00505">
    <property type="entry name" value="HMG_box"/>
    <property type="match status" value="1"/>
</dbReference>
<evidence type="ECO:0000256" key="2">
    <source>
        <dbReference type="ARBA" id="ARBA00023242"/>
    </source>
</evidence>
<feature type="domain" description="HMG box" evidence="4">
    <location>
        <begin position="1"/>
        <end position="69"/>
    </location>
</feature>
<evidence type="ECO:0000313" key="5">
    <source>
        <dbReference type="EMBL" id="KIN99200.1"/>
    </source>
</evidence>
<dbReference type="CDD" id="cd01389">
    <property type="entry name" value="HMG-box_ROX1-like"/>
    <property type="match status" value="1"/>
</dbReference>
<evidence type="ECO:0000259" key="4">
    <source>
        <dbReference type="PROSITE" id="PS50118"/>
    </source>
</evidence>
<dbReference type="InterPro" id="IPR051356">
    <property type="entry name" value="SOX/SOX-like_TF"/>
</dbReference>
<proteinExistence type="predicted"/>
<dbReference type="InterPro" id="IPR009071">
    <property type="entry name" value="HMG_box_dom"/>
</dbReference>
<dbReference type="Proteomes" id="UP000054217">
    <property type="component" value="Unassembled WGS sequence"/>
</dbReference>
<accession>A0A0C3NUV5</accession>
<feature type="non-terminal residue" evidence="5">
    <location>
        <position position="1"/>
    </location>
</feature>
<evidence type="ECO:0000256" key="1">
    <source>
        <dbReference type="ARBA" id="ARBA00023125"/>
    </source>
</evidence>
<dbReference type="GO" id="GO:0000978">
    <property type="term" value="F:RNA polymerase II cis-regulatory region sequence-specific DNA binding"/>
    <property type="evidence" value="ECO:0007669"/>
    <property type="project" value="TreeGrafter"/>
</dbReference>
<dbReference type="GO" id="GO:0005634">
    <property type="term" value="C:nucleus"/>
    <property type="evidence" value="ECO:0007669"/>
    <property type="project" value="UniProtKB-UniRule"/>
</dbReference>
<gene>
    <name evidence="5" type="ORF">M404DRAFT_69899</name>
</gene>
<dbReference type="EMBL" id="KN832007">
    <property type="protein sequence ID" value="KIN99200.1"/>
    <property type="molecule type" value="Genomic_DNA"/>
</dbReference>
<dbReference type="PANTHER" id="PTHR45789:SF2">
    <property type="entry name" value="FI18025P1"/>
    <property type="match status" value="1"/>
</dbReference>
<protein>
    <recommendedName>
        <fullName evidence="4">HMG box domain-containing protein</fullName>
    </recommendedName>
</protein>
<evidence type="ECO:0000256" key="3">
    <source>
        <dbReference type="PROSITE-ProRule" id="PRU00267"/>
    </source>
</evidence>
<dbReference type="Gene3D" id="1.10.30.10">
    <property type="entry name" value="High mobility group box domain"/>
    <property type="match status" value="1"/>
</dbReference>
<dbReference type="HOGENOM" id="CLU_082854_6_2_1"/>
<reference evidence="5 6" key="1">
    <citation type="submission" date="2014-04" db="EMBL/GenBank/DDBJ databases">
        <authorList>
            <consortium name="DOE Joint Genome Institute"/>
            <person name="Kuo A."/>
            <person name="Kohler A."/>
            <person name="Costa M.D."/>
            <person name="Nagy L.G."/>
            <person name="Floudas D."/>
            <person name="Copeland A."/>
            <person name="Barry K.W."/>
            <person name="Cichocki N."/>
            <person name="Veneault-Fourrey C."/>
            <person name="LaButti K."/>
            <person name="Lindquist E.A."/>
            <person name="Lipzen A."/>
            <person name="Lundell T."/>
            <person name="Morin E."/>
            <person name="Murat C."/>
            <person name="Sun H."/>
            <person name="Tunlid A."/>
            <person name="Henrissat B."/>
            <person name="Grigoriev I.V."/>
            <person name="Hibbett D.S."/>
            <person name="Martin F."/>
            <person name="Nordberg H.P."/>
            <person name="Cantor M.N."/>
            <person name="Hua S.X."/>
        </authorList>
    </citation>
    <scope>NUCLEOTIDE SEQUENCE [LARGE SCALE GENOMIC DNA]</scope>
    <source>
        <strain evidence="5 6">Marx 270</strain>
    </source>
</reference>
<dbReference type="PANTHER" id="PTHR45789">
    <property type="entry name" value="FI18025P1"/>
    <property type="match status" value="1"/>
</dbReference>
<dbReference type="PROSITE" id="PS50118">
    <property type="entry name" value="HMG_BOX_2"/>
    <property type="match status" value="1"/>
</dbReference>
<organism evidence="5 6">
    <name type="scientific">Pisolithus tinctorius Marx 270</name>
    <dbReference type="NCBI Taxonomy" id="870435"/>
    <lineage>
        <taxon>Eukaryota</taxon>
        <taxon>Fungi</taxon>
        <taxon>Dikarya</taxon>
        <taxon>Basidiomycota</taxon>
        <taxon>Agaricomycotina</taxon>
        <taxon>Agaricomycetes</taxon>
        <taxon>Agaricomycetidae</taxon>
        <taxon>Boletales</taxon>
        <taxon>Sclerodermatineae</taxon>
        <taxon>Pisolithaceae</taxon>
        <taxon>Pisolithus</taxon>
    </lineage>
</organism>
<dbReference type="AlphaFoldDB" id="A0A0C3NUV5"/>
<evidence type="ECO:0000313" key="6">
    <source>
        <dbReference type="Proteomes" id="UP000054217"/>
    </source>
</evidence>
<dbReference type="SMART" id="SM00398">
    <property type="entry name" value="HMG"/>
    <property type="match status" value="1"/>
</dbReference>
<keyword evidence="6" id="KW-1185">Reference proteome</keyword>
<feature type="DNA-binding region" description="HMG box" evidence="3">
    <location>
        <begin position="1"/>
        <end position="69"/>
    </location>
</feature>
<dbReference type="InParanoid" id="A0A0C3NUV5"/>
<keyword evidence="1 3" id="KW-0238">DNA-binding</keyword>
<sequence length="72" mass="8744">VPRPRNAFILFRCDFVHQRKLNPTENEDNNVSRVAGQRWSQMTLSEKQPWLRMAQNERERHALLYPNYKYTP</sequence>
<keyword evidence="2 3" id="KW-0539">Nucleus</keyword>
<reference evidence="6" key="2">
    <citation type="submission" date="2015-01" db="EMBL/GenBank/DDBJ databases">
        <title>Evolutionary Origins and Diversification of the Mycorrhizal Mutualists.</title>
        <authorList>
            <consortium name="DOE Joint Genome Institute"/>
            <consortium name="Mycorrhizal Genomics Consortium"/>
            <person name="Kohler A."/>
            <person name="Kuo A."/>
            <person name="Nagy L.G."/>
            <person name="Floudas D."/>
            <person name="Copeland A."/>
            <person name="Barry K.W."/>
            <person name="Cichocki N."/>
            <person name="Veneault-Fourrey C."/>
            <person name="LaButti K."/>
            <person name="Lindquist E.A."/>
            <person name="Lipzen A."/>
            <person name="Lundell T."/>
            <person name="Morin E."/>
            <person name="Murat C."/>
            <person name="Riley R."/>
            <person name="Ohm R."/>
            <person name="Sun H."/>
            <person name="Tunlid A."/>
            <person name="Henrissat B."/>
            <person name="Grigoriev I.V."/>
            <person name="Hibbett D.S."/>
            <person name="Martin F."/>
        </authorList>
    </citation>
    <scope>NUCLEOTIDE SEQUENCE [LARGE SCALE GENOMIC DNA]</scope>
    <source>
        <strain evidence="6">Marx 270</strain>
    </source>
</reference>
<dbReference type="GO" id="GO:0000981">
    <property type="term" value="F:DNA-binding transcription factor activity, RNA polymerase II-specific"/>
    <property type="evidence" value="ECO:0007669"/>
    <property type="project" value="TreeGrafter"/>
</dbReference>
<dbReference type="InterPro" id="IPR036910">
    <property type="entry name" value="HMG_box_dom_sf"/>
</dbReference>